<evidence type="ECO:0000259" key="3">
    <source>
        <dbReference type="Pfam" id="PF03446"/>
    </source>
</evidence>
<keyword evidence="2" id="KW-0520">NAD</keyword>
<dbReference type="InterPro" id="IPR008927">
    <property type="entry name" value="6-PGluconate_DH-like_C_sf"/>
</dbReference>
<keyword evidence="6" id="KW-1185">Reference proteome</keyword>
<dbReference type="Pfam" id="PF03446">
    <property type="entry name" value="NAD_binding_2"/>
    <property type="match status" value="1"/>
</dbReference>
<reference evidence="5 6" key="1">
    <citation type="journal article" date="2019" name="Int. J. Syst. Evol. Microbiol.">
        <title>The Global Catalogue of Microorganisms (GCM) 10K type strain sequencing project: providing services to taxonomists for standard genome sequencing and annotation.</title>
        <authorList>
            <consortium name="The Broad Institute Genomics Platform"/>
            <consortium name="The Broad Institute Genome Sequencing Center for Infectious Disease"/>
            <person name="Wu L."/>
            <person name="Ma J."/>
        </authorList>
    </citation>
    <scope>NUCLEOTIDE SEQUENCE [LARGE SCALE GENOMIC DNA]</scope>
    <source>
        <strain evidence="5 6">JCM 9933</strain>
    </source>
</reference>
<keyword evidence="1" id="KW-0560">Oxidoreductase</keyword>
<dbReference type="InterPro" id="IPR029154">
    <property type="entry name" value="HIBADH-like_NADP-bd"/>
</dbReference>
<feature type="domain" description="3-hydroxyisobutyrate dehydrogenase-like NAD-binding" evidence="4">
    <location>
        <begin position="173"/>
        <end position="293"/>
    </location>
</feature>
<comment type="caution">
    <text evidence="5">The sequence shown here is derived from an EMBL/GenBank/DDBJ whole genome shotgun (WGS) entry which is preliminary data.</text>
</comment>
<evidence type="ECO:0000256" key="2">
    <source>
        <dbReference type="ARBA" id="ARBA00023027"/>
    </source>
</evidence>
<dbReference type="InterPro" id="IPR013328">
    <property type="entry name" value="6PGD_dom2"/>
</dbReference>
<protein>
    <submittedName>
        <fullName evidence="5">NAD(P)-dependent oxidoreductase</fullName>
    </submittedName>
</protein>
<dbReference type="InterPro" id="IPR036291">
    <property type="entry name" value="NAD(P)-bd_dom_sf"/>
</dbReference>
<evidence type="ECO:0000313" key="5">
    <source>
        <dbReference type="EMBL" id="GAA0586361.1"/>
    </source>
</evidence>
<organism evidence="5 6">
    <name type="scientific">Craurococcus roseus</name>
    <dbReference type="NCBI Taxonomy" id="77585"/>
    <lineage>
        <taxon>Bacteria</taxon>
        <taxon>Pseudomonadati</taxon>
        <taxon>Pseudomonadota</taxon>
        <taxon>Alphaproteobacteria</taxon>
        <taxon>Acetobacterales</taxon>
        <taxon>Acetobacteraceae</taxon>
        <taxon>Craurococcus</taxon>
    </lineage>
</organism>
<dbReference type="RefSeq" id="WP_343895734.1">
    <property type="nucleotide sequence ID" value="NZ_BAAAFZ010000034.1"/>
</dbReference>
<name>A0ABN1FAC4_9PROT</name>
<sequence length="302" mass="30785">MAAAATPLGFIGLGMMGLPMARSLLRHGRALVACDPSEAARDALSEGAGAGAVRFAATPAGVAETAETVVLVLPDSKAVAQVVEGPGGLLAALRPGHLVVDMGSSLPAETRRLAAAAAERGAAFLDAPVSGGVAKARDGTLAIMLGGDDEPCARAEPVLREMGAPPIRTGPVGSAHAMKALNNYVYAAGLLAAAEAVRMAEALGLDLHVFTDVLNASSGRNVATETKLKSDVLTGRYAAGFQLGLMRKDLETAGSIAAETGLDAPGLSLCRALWAEAVEKLGPRVDNLEIHRFLGQRETAPR</sequence>
<dbReference type="PANTHER" id="PTHR22981">
    <property type="entry name" value="3-HYDROXYISOBUTYRATE DEHYDROGENASE-RELATED"/>
    <property type="match status" value="1"/>
</dbReference>
<evidence type="ECO:0000256" key="1">
    <source>
        <dbReference type="ARBA" id="ARBA00023002"/>
    </source>
</evidence>
<dbReference type="InterPro" id="IPR015815">
    <property type="entry name" value="HIBADH-related"/>
</dbReference>
<dbReference type="PIRSF" id="PIRSF000103">
    <property type="entry name" value="HIBADH"/>
    <property type="match status" value="1"/>
</dbReference>
<dbReference type="PROSITE" id="PS00895">
    <property type="entry name" value="3_HYDROXYISOBUT_DH"/>
    <property type="match status" value="1"/>
</dbReference>
<dbReference type="Gene3D" id="3.40.50.720">
    <property type="entry name" value="NAD(P)-binding Rossmann-like Domain"/>
    <property type="match status" value="1"/>
</dbReference>
<dbReference type="InterPro" id="IPR006115">
    <property type="entry name" value="6PGDH_NADP-bd"/>
</dbReference>
<dbReference type="SUPFAM" id="SSF51735">
    <property type="entry name" value="NAD(P)-binding Rossmann-fold domains"/>
    <property type="match status" value="1"/>
</dbReference>
<dbReference type="Proteomes" id="UP001501588">
    <property type="component" value="Unassembled WGS sequence"/>
</dbReference>
<dbReference type="PANTHER" id="PTHR22981:SF84">
    <property type="entry name" value="3-HYDROXYISOBUTYRATE DEHYDROGENASE"/>
    <property type="match status" value="1"/>
</dbReference>
<accession>A0ABN1FAC4</accession>
<dbReference type="Pfam" id="PF14833">
    <property type="entry name" value="NAD_binding_11"/>
    <property type="match status" value="1"/>
</dbReference>
<gene>
    <name evidence="5" type="ORF">GCM10009416_25970</name>
</gene>
<dbReference type="Gene3D" id="1.10.1040.10">
    <property type="entry name" value="N-(1-d-carboxylethyl)-l-norvaline Dehydrogenase, domain 2"/>
    <property type="match status" value="1"/>
</dbReference>
<evidence type="ECO:0000259" key="4">
    <source>
        <dbReference type="Pfam" id="PF14833"/>
    </source>
</evidence>
<evidence type="ECO:0000313" key="6">
    <source>
        <dbReference type="Proteomes" id="UP001501588"/>
    </source>
</evidence>
<feature type="domain" description="6-phosphogluconate dehydrogenase NADP-binding" evidence="3">
    <location>
        <begin position="8"/>
        <end position="164"/>
    </location>
</feature>
<proteinExistence type="predicted"/>
<dbReference type="InterPro" id="IPR002204">
    <property type="entry name" value="3-OH-isobutyrate_DH-rel_CS"/>
</dbReference>
<dbReference type="EMBL" id="BAAAFZ010000034">
    <property type="protein sequence ID" value="GAA0586361.1"/>
    <property type="molecule type" value="Genomic_DNA"/>
</dbReference>
<dbReference type="SUPFAM" id="SSF48179">
    <property type="entry name" value="6-phosphogluconate dehydrogenase C-terminal domain-like"/>
    <property type="match status" value="1"/>
</dbReference>